<dbReference type="Gene3D" id="2.130.10.10">
    <property type="entry name" value="YVTN repeat-like/Quinoprotein amine dehydrogenase"/>
    <property type="match status" value="3"/>
</dbReference>
<protein>
    <submittedName>
        <fullName evidence="2">S-layer protein</fullName>
    </submittedName>
</protein>
<dbReference type="PANTHER" id="PTHR43308">
    <property type="entry name" value="OUTER MEMBRANE PROTEIN ALPHA-RELATED"/>
    <property type="match status" value="1"/>
</dbReference>
<evidence type="ECO:0000313" key="3">
    <source>
        <dbReference type="Proteomes" id="UP000811545"/>
    </source>
</evidence>
<dbReference type="AlphaFoldDB" id="A0A9E2BH98"/>
<dbReference type="PROSITE" id="PS51272">
    <property type="entry name" value="SLH"/>
    <property type="match status" value="2"/>
</dbReference>
<feature type="domain" description="SLH" evidence="1">
    <location>
        <begin position="633"/>
        <end position="690"/>
    </location>
</feature>
<evidence type="ECO:0000259" key="1">
    <source>
        <dbReference type="PROSITE" id="PS51272"/>
    </source>
</evidence>
<dbReference type="InterPro" id="IPR011047">
    <property type="entry name" value="Quinoprotein_ADH-like_sf"/>
</dbReference>
<dbReference type="Pfam" id="PF00395">
    <property type="entry name" value="SLH"/>
    <property type="match status" value="3"/>
</dbReference>
<proteinExistence type="predicted"/>
<comment type="caution">
    <text evidence="2">The sequence shown here is derived from an EMBL/GenBank/DDBJ whole genome shotgun (WGS) entry which is preliminary data.</text>
</comment>
<dbReference type="InterPro" id="IPR001119">
    <property type="entry name" value="SLH_dom"/>
</dbReference>
<reference evidence="2 3" key="1">
    <citation type="journal article" date="2021" name="bioRxiv">
        <title>Unique metabolic strategies in Hadean analogues reveal hints for primordial physiology.</title>
        <authorList>
            <person name="Nobu M.K."/>
            <person name="Nakai R."/>
            <person name="Tamazawa S."/>
            <person name="Mori H."/>
            <person name="Toyoda A."/>
            <person name="Ijiri A."/>
            <person name="Suzuki S."/>
            <person name="Kurokawa K."/>
            <person name="Kamagata Y."/>
            <person name="Tamaki H."/>
        </authorList>
    </citation>
    <scope>NUCLEOTIDE SEQUENCE [LARGE SCALE GENOMIC DNA]</scope>
    <source>
        <strain evidence="2">BS525</strain>
    </source>
</reference>
<gene>
    <name evidence="2" type="primary">ctc</name>
    <name evidence="2" type="ORF">DDT42_00733</name>
</gene>
<organism evidence="2 3">
    <name type="scientific">Psychracetigena formicireducens</name>
    <dbReference type="NCBI Taxonomy" id="2986056"/>
    <lineage>
        <taxon>Bacteria</taxon>
        <taxon>Bacillati</taxon>
        <taxon>Candidatus Lithacetigenota</taxon>
        <taxon>Candidatus Psychracetigena</taxon>
    </lineage>
</organism>
<dbReference type="InterPro" id="IPR015943">
    <property type="entry name" value="WD40/YVTN_repeat-like_dom_sf"/>
</dbReference>
<feature type="domain" description="SLH" evidence="1">
    <location>
        <begin position="513"/>
        <end position="576"/>
    </location>
</feature>
<name>A0A9E2BH98_PSYF1</name>
<dbReference type="SUPFAM" id="SSF50998">
    <property type="entry name" value="Quinoprotein alcohol dehydrogenase-like"/>
    <property type="match status" value="1"/>
</dbReference>
<sequence length="690" mass="77500">MEILSLHPHEEGVLVGSLQGGLILIDRLGGIINIYDQANGLNDPTITAIYKGEEGVFAGTSSGLFFYDKRIFIRLPGFPTLQVNELKERRGNLYIATPLGLYELSLLTRVLRRIEIPGFRGGILTLEATADFIYLGTSQGVIRFRPETGETQVLGVREGLPVSVILSLKVSEELIYIGTQRGLRIANLNLQLQNLTLPSEVRETSIQAIEVGGGFVFAGTSRGVVRMNRNNLLNRVVFAGLSPLPSNRITALSKNGADLFIGTTNGFLVFNQDLRFLREIIREVEVNDIVQLNDDFYIATNIGLYRYSISQRRIVEFFDVRKGLFHNQVLDLLVHEYKIILATRLGVQFYDPLRRNFDSFFLRDALSLLLKDDILYVGTVRGLYLKTLQATDFTRIRGIGSPTTPIRSIISTSKGLLVATGRSVIEFNPTNLTFTSFNLPFSANILRLAEEEDFIFYLTENGFYIQDNIYGTIRGVFPLDGLPSSTVFSFLREGNMVYLGTSNGLFIGSFNTVSRSIFYDISFHPLRRIVENAQARGLVAGFPGGSFKPNQITTRAQFAVMLIRALDIVPRKPLFSSFTDVTITHWASPFIEELVRRRVLITGGRFNPNSEIRREDAAEWIALVLNLPFQRPPKPSFRDVSSTHPYFLLIEAVHRERIFIGSPAGNFLPHFPLSRAEAVTVLMRLRVEKP</sequence>
<accession>A0A9E2BH98</accession>
<evidence type="ECO:0000313" key="2">
    <source>
        <dbReference type="EMBL" id="MBT9144877.1"/>
    </source>
</evidence>
<dbReference type="Proteomes" id="UP000811545">
    <property type="component" value="Unassembled WGS sequence"/>
</dbReference>
<dbReference type="InterPro" id="IPR051465">
    <property type="entry name" value="Cell_Envelope_Struct_Comp"/>
</dbReference>
<dbReference type="EMBL" id="QLTW01000028">
    <property type="protein sequence ID" value="MBT9144877.1"/>
    <property type="molecule type" value="Genomic_DNA"/>
</dbReference>